<dbReference type="OMA" id="RANAESC"/>
<dbReference type="Pfam" id="PF13499">
    <property type="entry name" value="EF-hand_7"/>
    <property type="match status" value="1"/>
</dbReference>
<dbReference type="Gene3D" id="1.10.238.10">
    <property type="entry name" value="EF-hand"/>
    <property type="match status" value="1"/>
</dbReference>
<feature type="domain" description="EF-hand" evidence="2">
    <location>
        <begin position="49"/>
        <end position="84"/>
    </location>
</feature>
<dbReference type="CDD" id="cd00051">
    <property type="entry name" value="EFh"/>
    <property type="match status" value="1"/>
</dbReference>
<dbReference type="VEuPathDB" id="FungiDB:ASPBRDRAFT_193902"/>
<dbReference type="InterPro" id="IPR011992">
    <property type="entry name" value="EF-hand-dom_pair"/>
</dbReference>
<dbReference type="PROSITE" id="PS50222">
    <property type="entry name" value="EF_HAND_2"/>
    <property type="match status" value="2"/>
</dbReference>
<dbReference type="PROSITE" id="PS00018">
    <property type="entry name" value="EF_HAND_1"/>
    <property type="match status" value="1"/>
</dbReference>
<dbReference type="AlphaFoldDB" id="A0A1L9UUJ6"/>
<dbReference type="InterPro" id="IPR018247">
    <property type="entry name" value="EF_Hand_1_Ca_BS"/>
</dbReference>
<sequence>MSASESKGTQGFYEELKALFQQADKSGEGKLALPEFKAAVKGSSSGSQLNDMQLEAMFNFYDEDKTGFVSFESMRRPLSQICFWYPVRANAESCL</sequence>
<evidence type="ECO:0000259" key="2">
    <source>
        <dbReference type="PROSITE" id="PS50222"/>
    </source>
</evidence>
<dbReference type="GeneID" id="93573173"/>
<evidence type="ECO:0000313" key="3">
    <source>
        <dbReference type="EMBL" id="OJJ75252.1"/>
    </source>
</evidence>
<accession>A0A1L9UUJ6</accession>
<evidence type="ECO:0000313" key="4">
    <source>
        <dbReference type="Proteomes" id="UP000184499"/>
    </source>
</evidence>
<proteinExistence type="predicted"/>
<name>A0A1L9UUJ6_ASPBC</name>
<reference evidence="4" key="1">
    <citation type="journal article" date="2017" name="Genome Biol.">
        <title>Comparative genomics reveals high biological diversity and specific adaptations in the industrially and medically important fungal genus Aspergillus.</title>
        <authorList>
            <person name="de Vries R.P."/>
            <person name="Riley R."/>
            <person name="Wiebenga A."/>
            <person name="Aguilar-Osorio G."/>
            <person name="Amillis S."/>
            <person name="Uchima C.A."/>
            <person name="Anderluh G."/>
            <person name="Asadollahi M."/>
            <person name="Askin M."/>
            <person name="Barry K."/>
            <person name="Battaglia E."/>
            <person name="Bayram O."/>
            <person name="Benocci T."/>
            <person name="Braus-Stromeyer S.A."/>
            <person name="Caldana C."/>
            <person name="Canovas D."/>
            <person name="Cerqueira G.C."/>
            <person name="Chen F."/>
            <person name="Chen W."/>
            <person name="Choi C."/>
            <person name="Clum A."/>
            <person name="Dos Santos R.A."/>
            <person name="Damasio A.R."/>
            <person name="Diallinas G."/>
            <person name="Emri T."/>
            <person name="Fekete E."/>
            <person name="Flipphi M."/>
            <person name="Freyberg S."/>
            <person name="Gallo A."/>
            <person name="Gournas C."/>
            <person name="Habgood R."/>
            <person name="Hainaut M."/>
            <person name="Harispe M.L."/>
            <person name="Henrissat B."/>
            <person name="Hilden K.S."/>
            <person name="Hope R."/>
            <person name="Hossain A."/>
            <person name="Karabika E."/>
            <person name="Karaffa L."/>
            <person name="Karanyi Z."/>
            <person name="Krasevec N."/>
            <person name="Kuo A."/>
            <person name="Kusch H."/>
            <person name="LaButti K."/>
            <person name="Lagendijk E.L."/>
            <person name="Lapidus A."/>
            <person name="Levasseur A."/>
            <person name="Lindquist E."/>
            <person name="Lipzen A."/>
            <person name="Logrieco A.F."/>
            <person name="MacCabe A."/>
            <person name="Maekelae M.R."/>
            <person name="Malavazi I."/>
            <person name="Melin P."/>
            <person name="Meyer V."/>
            <person name="Mielnichuk N."/>
            <person name="Miskei M."/>
            <person name="Molnar A.P."/>
            <person name="Mule G."/>
            <person name="Ngan C.Y."/>
            <person name="Orejas M."/>
            <person name="Orosz E."/>
            <person name="Ouedraogo J.P."/>
            <person name="Overkamp K.M."/>
            <person name="Park H.-S."/>
            <person name="Perrone G."/>
            <person name="Piumi F."/>
            <person name="Punt P.J."/>
            <person name="Ram A.F."/>
            <person name="Ramon A."/>
            <person name="Rauscher S."/>
            <person name="Record E."/>
            <person name="Riano-Pachon D.M."/>
            <person name="Robert V."/>
            <person name="Roehrig J."/>
            <person name="Ruller R."/>
            <person name="Salamov A."/>
            <person name="Salih N.S."/>
            <person name="Samson R.A."/>
            <person name="Sandor E."/>
            <person name="Sanguinetti M."/>
            <person name="Schuetze T."/>
            <person name="Sepcic K."/>
            <person name="Shelest E."/>
            <person name="Sherlock G."/>
            <person name="Sophianopoulou V."/>
            <person name="Squina F.M."/>
            <person name="Sun H."/>
            <person name="Susca A."/>
            <person name="Todd R.B."/>
            <person name="Tsang A."/>
            <person name="Unkles S.E."/>
            <person name="van de Wiele N."/>
            <person name="van Rossen-Uffink D."/>
            <person name="Oliveira J.V."/>
            <person name="Vesth T.C."/>
            <person name="Visser J."/>
            <person name="Yu J.-H."/>
            <person name="Zhou M."/>
            <person name="Andersen M.R."/>
            <person name="Archer D.B."/>
            <person name="Baker S.E."/>
            <person name="Benoit I."/>
            <person name="Brakhage A.A."/>
            <person name="Braus G.H."/>
            <person name="Fischer R."/>
            <person name="Frisvad J.C."/>
            <person name="Goldman G.H."/>
            <person name="Houbraken J."/>
            <person name="Oakley B."/>
            <person name="Pocsi I."/>
            <person name="Scazzocchio C."/>
            <person name="Seiboth B."/>
            <person name="vanKuyk P.A."/>
            <person name="Wortman J."/>
            <person name="Dyer P.S."/>
            <person name="Grigoriev I.V."/>
        </authorList>
    </citation>
    <scope>NUCLEOTIDE SEQUENCE [LARGE SCALE GENOMIC DNA]</scope>
    <source>
        <strain evidence="4">CBS 101740 / IMI 381727 / IBT 21946</strain>
    </source>
</reference>
<dbReference type="SUPFAM" id="SSF47473">
    <property type="entry name" value="EF-hand"/>
    <property type="match status" value="1"/>
</dbReference>
<gene>
    <name evidence="3" type="ORF">ASPBRDRAFT_193902</name>
</gene>
<dbReference type="InterPro" id="IPR002048">
    <property type="entry name" value="EF_hand_dom"/>
</dbReference>
<dbReference type="OrthoDB" id="444540at2759"/>
<evidence type="ECO:0000256" key="1">
    <source>
        <dbReference type="ARBA" id="ARBA00022837"/>
    </source>
</evidence>
<dbReference type="RefSeq" id="XP_067482500.1">
    <property type="nucleotide sequence ID" value="XM_067620685.1"/>
</dbReference>
<organism evidence="3 4">
    <name type="scientific">Aspergillus brasiliensis (strain CBS 101740 / IMI 381727 / IBT 21946)</name>
    <dbReference type="NCBI Taxonomy" id="767769"/>
    <lineage>
        <taxon>Eukaryota</taxon>
        <taxon>Fungi</taxon>
        <taxon>Dikarya</taxon>
        <taxon>Ascomycota</taxon>
        <taxon>Pezizomycotina</taxon>
        <taxon>Eurotiomycetes</taxon>
        <taxon>Eurotiomycetidae</taxon>
        <taxon>Eurotiales</taxon>
        <taxon>Aspergillaceae</taxon>
        <taxon>Aspergillus</taxon>
        <taxon>Aspergillus subgen. Circumdati</taxon>
    </lineage>
</organism>
<keyword evidence="1" id="KW-0106">Calcium</keyword>
<dbReference type="GO" id="GO:0005509">
    <property type="term" value="F:calcium ion binding"/>
    <property type="evidence" value="ECO:0007669"/>
    <property type="project" value="InterPro"/>
</dbReference>
<dbReference type="SMART" id="SM00054">
    <property type="entry name" value="EFh"/>
    <property type="match status" value="2"/>
</dbReference>
<dbReference type="Proteomes" id="UP000184499">
    <property type="component" value="Unassembled WGS sequence"/>
</dbReference>
<dbReference type="EMBL" id="KV878681">
    <property type="protein sequence ID" value="OJJ75252.1"/>
    <property type="molecule type" value="Genomic_DNA"/>
</dbReference>
<protein>
    <recommendedName>
        <fullName evidence="2">EF-hand domain-containing protein</fullName>
    </recommendedName>
</protein>
<keyword evidence="4" id="KW-1185">Reference proteome</keyword>
<feature type="domain" description="EF-hand" evidence="2">
    <location>
        <begin position="11"/>
        <end position="46"/>
    </location>
</feature>